<dbReference type="InterPro" id="IPR002110">
    <property type="entry name" value="Ankyrin_rpt"/>
</dbReference>
<evidence type="ECO:0000313" key="4">
    <source>
        <dbReference type="EMBL" id="GIM11595.1"/>
    </source>
</evidence>
<evidence type="ECO:0000256" key="3">
    <source>
        <dbReference type="PROSITE-ProRule" id="PRU00023"/>
    </source>
</evidence>
<dbReference type="PROSITE" id="PS50297">
    <property type="entry name" value="ANK_REP_REGION"/>
    <property type="match status" value="1"/>
</dbReference>
<name>A0A8J4LVC3_9CHLO</name>
<dbReference type="EMBL" id="BNCQ01000039">
    <property type="protein sequence ID" value="GIM11595.1"/>
    <property type="molecule type" value="Genomic_DNA"/>
</dbReference>
<dbReference type="PANTHER" id="PTHR24171:SF9">
    <property type="entry name" value="ANKYRIN REPEAT DOMAIN-CONTAINING PROTEIN 39"/>
    <property type="match status" value="1"/>
</dbReference>
<proteinExistence type="predicted"/>
<organism evidence="4 5">
    <name type="scientific">Volvox reticuliferus</name>
    <dbReference type="NCBI Taxonomy" id="1737510"/>
    <lineage>
        <taxon>Eukaryota</taxon>
        <taxon>Viridiplantae</taxon>
        <taxon>Chlorophyta</taxon>
        <taxon>core chlorophytes</taxon>
        <taxon>Chlorophyceae</taxon>
        <taxon>CS clade</taxon>
        <taxon>Chlamydomonadales</taxon>
        <taxon>Volvocaceae</taxon>
        <taxon>Volvox</taxon>
    </lineage>
</organism>
<keyword evidence="1" id="KW-0677">Repeat</keyword>
<dbReference type="SUPFAM" id="SSF48403">
    <property type="entry name" value="Ankyrin repeat"/>
    <property type="match status" value="1"/>
</dbReference>
<reference evidence="4" key="1">
    <citation type="journal article" date="2021" name="Proc. Natl. Acad. Sci. U.S.A.">
        <title>Three genomes in the algal genus Volvox reveal the fate of a haploid sex-determining region after a transition to homothallism.</title>
        <authorList>
            <person name="Yamamoto K."/>
            <person name="Hamaji T."/>
            <person name="Kawai-Toyooka H."/>
            <person name="Matsuzaki R."/>
            <person name="Takahashi F."/>
            <person name="Nishimura Y."/>
            <person name="Kawachi M."/>
            <person name="Noguchi H."/>
            <person name="Minakuchi Y."/>
            <person name="Umen J.G."/>
            <person name="Toyoda A."/>
            <person name="Nozaki H."/>
        </authorList>
    </citation>
    <scope>NUCLEOTIDE SEQUENCE</scope>
    <source>
        <strain evidence="4">NIES-3785</strain>
    </source>
</reference>
<dbReference type="Gene3D" id="1.25.40.20">
    <property type="entry name" value="Ankyrin repeat-containing domain"/>
    <property type="match status" value="1"/>
</dbReference>
<dbReference type="Proteomes" id="UP000722791">
    <property type="component" value="Unassembled WGS sequence"/>
</dbReference>
<accession>A0A8J4LVC3</accession>
<dbReference type="InterPro" id="IPR036770">
    <property type="entry name" value="Ankyrin_rpt-contain_sf"/>
</dbReference>
<protein>
    <recommendedName>
        <fullName evidence="6">Ankyrin repeat domain-containing protein</fullName>
    </recommendedName>
</protein>
<feature type="repeat" description="ANK" evidence="3">
    <location>
        <begin position="160"/>
        <end position="193"/>
    </location>
</feature>
<evidence type="ECO:0000313" key="5">
    <source>
        <dbReference type="Proteomes" id="UP000722791"/>
    </source>
</evidence>
<dbReference type="SMART" id="SM00248">
    <property type="entry name" value="ANK"/>
    <property type="match status" value="2"/>
</dbReference>
<keyword evidence="2 3" id="KW-0040">ANK repeat</keyword>
<dbReference type="AlphaFoldDB" id="A0A8J4LVC3"/>
<feature type="repeat" description="ANK" evidence="3">
    <location>
        <begin position="194"/>
        <end position="226"/>
    </location>
</feature>
<evidence type="ECO:0008006" key="6">
    <source>
        <dbReference type="Google" id="ProtNLM"/>
    </source>
</evidence>
<dbReference type="PROSITE" id="PS50088">
    <property type="entry name" value="ANK_REPEAT"/>
    <property type="match status" value="2"/>
</dbReference>
<comment type="caution">
    <text evidence="4">The sequence shown here is derived from an EMBL/GenBank/DDBJ whole genome shotgun (WGS) entry which is preliminary data.</text>
</comment>
<dbReference type="PANTHER" id="PTHR24171">
    <property type="entry name" value="ANKYRIN REPEAT DOMAIN-CONTAINING PROTEIN 39-RELATED"/>
    <property type="match status" value="1"/>
</dbReference>
<dbReference type="Pfam" id="PF12796">
    <property type="entry name" value="Ank_2"/>
    <property type="match status" value="1"/>
</dbReference>
<feature type="non-terminal residue" evidence="4">
    <location>
        <position position="257"/>
    </location>
</feature>
<evidence type="ECO:0000256" key="2">
    <source>
        <dbReference type="ARBA" id="ARBA00023043"/>
    </source>
</evidence>
<evidence type="ECO:0000256" key="1">
    <source>
        <dbReference type="ARBA" id="ARBA00022737"/>
    </source>
</evidence>
<sequence length="257" mass="27437">RTMHIVRFSKRAGASCYGASNRHINEKHIVLLRLGRALTLKIQSSNLLLSICISTGTRLSRVIASARPADNGDPAIMGTDPEGFDPVADTVGPGIYSGRVKRDADGNVIWGRQYENHNPAPGPVYAGGGYTEMAQAIHQGPDAVRRLLSGGADPNEIMTGGARPLHTCGMSKRGQLATQVLIEAGADVEALDTYGYTPLHRMASNNLVIGAEALLKAGADPNRETDKPYIGERPLQIAQFAGAREVEEVLIRYGAKA</sequence>
<gene>
    <name evidence="4" type="ORF">Vretimale_15092</name>
</gene>